<sequence length="609" mass="65608">MNKNNKICHANLRKGLLTSAILTGLGIAPVQAVEINTGNEDFAVRFDNTVKFNYAQRVEAANSKLAHSWNNNDGERNFSSGSPVSQRLDVLSELDVVYKQKAGFRVSANSWYDHAYDDIGSDNASTNQLNNGRPDSRHQSGYTDRYYNGPSSEILDAFVFGSTEVGDESLLSGKLGKHTNYWGETILAFAHGNSYGQSGLDISKALAVPGTEAKELFIPRNQLSASFTLNPELTVAAQYFLDWDAARLPESGTYLGFNDGIQNGGHNLSLVAAQNPRFGTPGPLGANQFLRLNNGHTYTPDNHGDFGLMAKWSPEWLEGTLGVYYRKTSDILPNLVLQPVAVGPAQLISGNAGSYNQFYVDDIDVYGLSLSKSIEGVSVGVDVNYRHNMPLASVPGTVNPAAGAAGLPGFISSFDGDNGVARGNTVHAVVNGLTTFGATPVWDSSSLLVELAYSRWLDVTENKQLFKGEDWYHGVDKVTKDNYVLGVNFNPTWYQVFPGIDMYLPVTYNVGLSGNSAVQLGGNKDSGSYSVGVGMDVHNQYRFDLKYVDNFGPFDTCDSAGSARAQGAGAAPGANGQYNCVPGQPTAFGGTPSQLKDRGMVTFTFKTTI</sequence>
<keyword evidence="2" id="KW-0732">Signal</keyword>
<protein>
    <submittedName>
        <fullName evidence="3">DUF1302 domain-containing protein</fullName>
    </submittedName>
</protein>
<feature type="signal peptide" evidence="2">
    <location>
        <begin position="1"/>
        <end position="32"/>
    </location>
</feature>
<evidence type="ECO:0000256" key="1">
    <source>
        <dbReference type="SAM" id="MobiDB-lite"/>
    </source>
</evidence>
<comment type="caution">
    <text evidence="3">The sequence shown here is derived from an EMBL/GenBank/DDBJ whole genome shotgun (WGS) entry which is preliminary data.</text>
</comment>
<dbReference type="AlphaFoldDB" id="A0A502H347"/>
<feature type="chain" id="PRO_5021314068" evidence="2">
    <location>
        <begin position="33"/>
        <end position="609"/>
    </location>
</feature>
<evidence type="ECO:0000256" key="2">
    <source>
        <dbReference type="SAM" id="SignalP"/>
    </source>
</evidence>
<feature type="region of interest" description="Disordered" evidence="1">
    <location>
        <begin position="123"/>
        <end position="144"/>
    </location>
</feature>
<feature type="compositionally biased region" description="Polar residues" evidence="1">
    <location>
        <begin position="123"/>
        <end position="133"/>
    </location>
</feature>
<dbReference type="RefSeq" id="WP_140671495.1">
    <property type="nucleotide sequence ID" value="NZ_RCZE01000018.1"/>
</dbReference>
<dbReference type="Pfam" id="PF06980">
    <property type="entry name" value="DUF1302"/>
    <property type="match status" value="1"/>
</dbReference>
<evidence type="ECO:0000313" key="3">
    <source>
        <dbReference type="EMBL" id="TPG67760.1"/>
    </source>
</evidence>
<proteinExistence type="predicted"/>
<name>A0A502H347_9PSED</name>
<gene>
    <name evidence="3" type="ORF">EAH78_29360</name>
</gene>
<accession>A0A502H347</accession>
<dbReference type="InterPro" id="IPR010727">
    <property type="entry name" value="DUF1302"/>
</dbReference>
<evidence type="ECO:0000313" key="4">
    <source>
        <dbReference type="Proteomes" id="UP000317933"/>
    </source>
</evidence>
<organism evidence="3 4">
    <name type="scientific">Pseudomonas arsenicoxydans</name>
    <dbReference type="NCBI Taxonomy" id="702115"/>
    <lineage>
        <taxon>Bacteria</taxon>
        <taxon>Pseudomonadati</taxon>
        <taxon>Pseudomonadota</taxon>
        <taxon>Gammaproteobacteria</taxon>
        <taxon>Pseudomonadales</taxon>
        <taxon>Pseudomonadaceae</taxon>
        <taxon>Pseudomonas</taxon>
    </lineage>
</organism>
<dbReference type="Proteomes" id="UP000317933">
    <property type="component" value="Unassembled WGS sequence"/>
</dbReference>
<dbReference type="EMBL" id="RCZE01000018">
    <property type="protein sequence ID" value="TPG67760.1"/>
    <property type="molecule type" value="Genomic_DNA"/>
</dbReference>
<reference evidence="3 4" key="1">
    <citation type="journal article" date="2019" name="Environ. Microbiol.">
        <title>Species interactions and distinct microbial communities in high Arctic permafrost affected cryosols are associated with the CH4 and CO2 gas fluxes.</title>
        <authorList>
            <person name="Altshuler I."/>
            <person name="Hamel J."/>
            <person name="Turney S."/>
            <person name="Magnuson E."/>
            <person name="Levesque R."/>
            <person name="Greer C."/>
            <person name="Whyte L.G."/>
        </authorList>
    </citation>
    <scope>NUCLEOTIDE SEQUENCE [LARGE SCALE GENOMIC DNA]</scope>
    <source>
        <strain evidence="3 4">E3</strain>
    </source>
</reference>